<name>A0A0F9PB16_9ZZZZ</name>
<dbReference type="PANTHER" id="PTHR12631:SF10">
    <property type="entry name" value="BETA-XYLOSIDASE-LIKE PROTEIN-RELATED"/>
    <property type="match status" value="1"/>
</dbReference>
<evidence type="ECO:0000256" key="1">
    <source>
        <dbReference type="SAM" id="MobiDB-lite"/>
    </source>
</evidence>
<sequence length="390" mass="43924">MSQIKQLIAVIIALIVAISSGCIDSPAKYQGKVDLESFKKISKVRFGFLGVEHEPEILEKAGVRWDRPHPGPFVWNDIDPDGQGNDFNWDNTDSYIDKVQQYDFVTLATIWPFNQSDADKYHTDKPEASGEVFRELPDKLYKPGDMKAYKGFIKALVERYDGDGKDDYEGLKYPIKYWEASNEPSMQNEELTFFQGTPDDYFEILKATYEAVKEADSGAYVLHAGSAGMGDGQKPFWDKMFSIKDVGKYFDIANIHSINASADFWVPDFAKLLKEKGLDDKPIWVTEANLGRKSMAPPPPPPSEPGQGKKPPLPPDKVKPEETELSVDEHAKKLEEAFETAFSSGAEKIFYTSLRANDIDPGTELISDEDGVNSPAWLTFKKLVEKYDKY</sequence>
<accession>A0A0F9PB16</accession>
<organism evidence="2">
    <name type="scientific">marine sediment metagenome</name>
    <dbReference type="NCBI Taxonomy" id="412755"/>
    <lineage>
        <taxon>unclassified sequences</taxon>
        <taxon>metagenomes</taxon>
        <taxon>ecological metagenomes</taxon>
    </lineage>
</organism>
<comment type="caution">
    <text evidence="2">The sequence shown here is derived from an EMBL/GenBank/DDBJ whole genome shotgun (WGS) entry which is preliminary data.</text>
</comment>
<dbReference type="InterPro" id="IPR017853">
    <property type="entry name" value="GH"/>
</dbReference>
<protein>
    <recommendedName>
        <fullName evidence="3">Asl1-like glycosyl hydrolase catalytic domain-containing protein</fullName>
    </recommendedName>
</protein>
<proteinExistence type="predicted"/>
<evidence type="ECO:0000313" key="2">
    <source>
        <dbReference type="EMBL" id="KKN29030.1"/>
    </source>
</evidence>
<dbReference type="InterPro" id="IPR051923">
    <property type="entry name" value="Glycosyl_Hydrolase_39"/>
</dbReference>
<dbReference type="PANTHER" id="PTHR12631">
    <property type="entry name" value="ALPHA-L-IDURONIDASE"/>
    <property type="match status" value="1"/>
</dbReference>
<feature type="compositionally biased region" description="Basic and acidic residues" evidence="1">
    <location>
        <begin position="316"/>
        <end position="330"/>
    </location>
</feature>
<dbReference type="Gene3D" id="3.20.20.80">
    <property type="entry name" value="Glycosidases"/>
    <property type="match status" value="1"/>
</dbReference>
<evidence type="ECO:0008006" key="3">
    <source>
        <dbReference type="Google" id="ProtNLM"/>
    </source>
</evidence>
<dbReference type="SUPFAM" id="SSF51445">
    <property type="entry name" value="(Trans)glycosidases"/>
    <property type="match status" value="1"/>
</dbReference>
<dbReference type="EMBL" id="LAZR01002516">
    <property type="protein sequence ID" value="KKN29030.1"/>
    <property type="molecule type" value="Genomic_DNA"/>
</dbReference>
<feature type="region of interest" description="Disordered" evidence="1">
    <location>
        <begin position="290"/>
        <end position="330"/>
    </location>
</feature>
<gene>
    <name evidence="2" type="ORF">LCGC14_0848310</name>
</gene>
<dbReference type="AlphaFoldDB" id="A0A0F9PB16"/>
<dbReference type="GO" id="GO:0004553">
    <property type="term" value="F:hydrolase activity, hydrolyzing O-glycosyl compounds"/>
    <property type="evidence" value="ECO:0007669"/>
    <property type="project" value="TreeGrafter"/>
</dbReference>
<reference evidence="2" key="1">
    <citation type="journal article" date="2015" name="Nature">
        <title>Complex archaea that bridge the gap between prokaryotes and eukaryotes.</title>
        <authorList>
            <person name="Spang A."/>
            <person name="Saw J.H."/>
            <person name="Jorgensen S.L."/>
            <person name="Zaremba-Niedzwiedzka K."/>
            <person name="Martijn J."/>
            <person name="Lind A.E."/>
            <person name="van Eijk R."/>
            <person name="Schleper C."/>
            <person name="Guy L."/>
            <person name="Ettema T.J."/>
        </authorList>
    </citation>
    <scope>NUCLEOTIDE SEQUENCE</scope>
</reference>
<dbReference type="PROSITE" id="PS51257">
    <property type="entry name" value="PROKAR_LIPOPROTEIN"/>
    <property type="match status" value="1"/>
</dbReference>